<dbReference type="Proteomes" id="UP000724874">
    <property type="component" value="Unassembled WGS sequence"/>
</dbReference>
<dbReference type="OrthoDB" id="3256438at2759"/>
<accession>A0A9P5NEV1</accession>
<protein>
    <submittedName>
        <fullName evidence="2">Uncharacterized protein</fullName>
    </submittedName>
</protein>
<name>A0A9P5NEV1_GYMJU</name>
<dbReference type="EMBL" id="JADNYJ010000150">
    <property type="protein sequence ID" value="KAF8879322.1"/>
    <property type="molecule type" value="Genomic_DNA"/>
</dbReference>
<reference evidence="2" key="1">
    <citation type="submission" date="2020-11" db="EMBL/GenBank/DDBJ databases">
        <authorList>
            <consortium name="DOE Joint Genome Institute"/>
            <person name="Ahrendt S."/>
            <person name="Riley R."/>
            <person name="Andreopoulos W."/>
            <person name="LaButti K."/>
            <person name="Pangilinan J."/>
            <person name="Ruiz-duenas F.J."/>
            <person name="Barrasa J.M."/>
            <person name="Sanchez-Garcia M."/>
            <person name="Camarero S."/>
            <person name="Miyauchi S."/>
            <person name="Serrano A."/>
            <person name="Linde D."/>
            <person name="Babiker R."/>
            <person name="Drula E."/>
            <person name="Ayuso-Fernandez I."/>
            <person name="Pacheco R."/>
            <person name="Padilla G."/>
            <person name="Ferreira P."/>
            <person name="Barriuso J."/>
            <person name="Kellner H."/>
            <person name="Castanera R."/>
            <person name="Alfaro M."/>
            <person name="Ramirez L."/>
            <person name="Pisabarro A.G."/>
            <person name="Kuo A."/>
            <person name="Tritt A."/>
            <person name="Lipzen A."/>
            <person name="He G."/>
            <person name="Yan M."/>
            <person name="Ng V."/>
            <person name="Cullen D."/>
            <person name="Martin F."/>
            <person name="Rosso M.-N."/>
            <person name="Henrissat B."/>
            <person name="Hibbett D."/>
            <person name="Martinez A.T."/>
            <person name="Grigoriev I.V."/>
        </authorList>
    </citation>
    <scope>NUCLEOTIDE SEQUENCE</scope>
    <source>
        <strain evidence="2">AH 44721</strain>
    </source>
</reference>
<organism evidence="2 3">
    <name type="scientific">Gymnopilus junonius</name>
    <name type="common">Spectacular rustgill mushroom</name>
    <name type="synonym">Gymnopilus spectabilis subsp. junonius</name>
    <dbReference type="NCBI Taxonomy" id="109634"/>
    <lineage>
        <taxon>Eukaryota</taxon>
        <taxon>Fungi</taxon>
        <taxon>Dikarya</taxon>
        <taxon>Basidiomycota</taxon>
        <taxon>Agaricomycotina</taxon>
        <taxon>Agaricomycetes</taxon>
        <taxon>Agaricomycetidae</taxon>
        <taxon>Agaricales</taxon>
        <taxon>Agaricineae</taxon>
        <taxon>Hymenogastraceae</taxon>
        <taxon>Gymnopilus</taxon>
    </lineage>
</organism>
<evidence type="ECO:0000313" key="2">
    <source>
        <dbReference type="EMBL" id="KAF8879322.1"/>
    </source>
</evidence>
<evidence type="ECO:0000313" key="3">
    <source>
        <dbReference type="Proteomes" id="UP000724874"/>
    </source>
</evidence>
<feature type="non-terminal residue" evidence="2">
    <location>
        <position position="1"/>
    </location>
</feature>
<sequence>PVYTKKRAAPSTPPQLTLPSASCPIPVLRTQRSSSPLNPAQHPLPGRPVFPRSKPEPDLYRTAIKMRMRGSPEGLRVLHMGPRLAMSIMNATRELEKIVADQTIQERD</sequence>
<feature type="non-terminal residue" evidence="2">
    <location>
        <position position="108"/>
    </location>
</feature>
<gene>
    <name evidence="2" type="ORF">CPB84DRAFT_1626623</name>
</gene>
<keyword evidence="3" id="KW-1185">Reference proteome</keyword>
<proteinExistence type="predicted"/>
<feature type="region of interest" description="Disordered" evidence="1">
    <location>
        <begin position="1"/>
        <end position="55"/>
    </location>
</feature>
<evidence type="ECO:0000256" key="1">
    <source>
        <dbReference type="SAM" id="MobiDB-lite"/>
    </source>
</evidence>
<dbReference type="AlphaFoldDB" id="A0A9P5NEV1"/>
<comment type="caution">
    <text evidence="2">The sequence shown here is derived from an EMBL/GenBank/DDBJ whole genome shotgun (WGS) entry which is preliminary data.</text>
</comment>